<reference evidence="3" key="1">
    <citation type="submission" date="2022-10" db="EMBL/GenBank/DDBJ databases">
        <title>Culturing micro-colonial fungi from biological soil crusts in the Mojave desert and describing Neophaeococcomyces mojavensis, and introducing the new genera and species Taxawa tesnikishii.</title>
        <authorList>
            <person name="Kurbessoian T."/>
            <person name="Stajich J.E."/>
        </authorList>
    </citation>
    <scope>NUCLEOTIDE SEQUENCE</scope>
    <source>
        <strain evidence="3">TK_1</strain>
    </source>
</reference>
<feature type="compositionally biased region" description="Polar residues" evidence="1">
    <location>
        <begin position="17"/>
        <end position="29"/>
    </location>
</feature>
<dbReference type="EMBL" id="JAPDRL010000040">
    <property type="protein sequence ID" value="KAJ9663890.1"/>
    <property type="molecule type" value="Genomic_DNA"/>
</dbReference>
<evidence type="ECO:0000256" key="1">
    <source>
        <dbReference type="SAM" id="MobiDB-lite"/>
    </source>
</evidence>
<organism evidence="3 4">
    <name type="scientific">Coniosporium apollinis</name>
    <dbReference type="NCBI Taxonomy" id="61459"/>
    <lineage>
        <taxon>Eukaryota</taxon>
        <taxon>Fungi</taxon>
        <taxon>Dikarya</taxon>
        <taxon>Ascomycota</taxon>
        <taxon>Pezizomycotina</taxon>
        <taxon>Dothideomycetes</taxon>
        <taxon>Dothideomycetes incertae sedis</taxon>
        <taxon>Coniosporium</taxon>
    </lineage>
</organism>
<sequence length="166" mass="18074">MSLTAGSHVPEAPTPIDIQQSRVHSQRENINTQADEIRIRLSYSLEVDLEGQVAVNEVFLESVERSETLTNAFHQPQQLWSVGGFMVVRFPSVVENALHPRLRSKRALLVGKERSKKLAFIWAAVVLVLSVGTGVSAGIVTRDLDIGLAVGTSILIVLAAIQGILL</sequence>
<evidence type="ECO:0000313" key="4">
    <source>
        <dbReference type="Proteomes" id="UP001172684"/>
    </source>
</evidence>
<name>A0ABQ9NRD9_9PEZI</name>
<feature type="transmembrane region" description="Helical" evidence="2">
    <location>
        <begin position="119"/>
        <end position="140"/>
    </location>
</feature>
<keyword evidence="2" id="KW-0472">Membrane</keyword>
<protein>
    <submittedName>
        <fullName evidence="3">Uncharacterized protein</fullName>
    </submittedName>
</protein>
<feature type="transmembrane region" description="Helical" evidence="2">
    <location>
        <begin position="146"/>
        <end position="165"/>
    </location>
</feature>
<comment type="caution">
    <text evidence="3">The sequence shown here is derived from an EMBL/GenBank/DDBJ whole genome shotgun (WGS) entry which is preliminary data.</text>
</comment>
<keyword evidence="2" id="KW-0812">Transmembrane</keyword>
<keyword evidence="2" id="KW-1133">Transmembrane helix</keyword>
<feature type="region of interest" description="Disordered" evidence="1">
    <location>
        <begin position="1"/>
        <end position="29"/>
    </location>
</feature>
<evidence type="ECO:0000313" key="3">
    <source>
        <dbReference type="EMBL" id="KAJ9663890.1"/>
    </source>
</evidence>
<evidence type="ECO:0000256" key="2">
    <source>
        <dbReference type="SAM" id="Phobius"/>
    </source>
</evidence>
<proteinExistence type="predicted"/>
<keyword evidence="4" id="KW-1185">Reference proteome</keyword>
<accession>A0ABQ9NRD9</accession>
<dbReference type="Proteomes" id="UP001172684">
    <property type="component" value="Unassembled WGS sequence"/>
</dbReference>
<gene>
    <name evidence="3" type="ORF">H2201_005372</name>
</gene>